<evidence type="ECO:0000256" key="3">
    <source>
        <dbReference type="ARBA" id="ARBA00022737"/>
    </source>
</evidence>
<dbReference type="PROSITE" id="PS50026">
    <property type="entry name" value="EGF_3"/>
    <property type="match status" value="3"/>
</dbReference>
<dbReference type="CDD" id="cd00110">
    <property type="entry name" value="LamG"/>
    <property type="match status" value="1"/>
</dbReference>
<feature type="domain" description="Ig-like" evidence="11">
    <location>
        <begin position="1"/>
        <end position="70"/>
    </location>
</feature>
<evidence type="ECO:0000256" key="5">
    <source>
        <dbReference type="ARBA" id="ARBA00023157"/>
    </source>
</evidence>
<dbReference type="InterPro" id="IPR036179">
    <property type="entry name" value="Ig-like_dom_sf"/>
</dbReference>
<proteinExistence type="predicted"/>
<evidence type="ECO:0000259" key="11">
    <source>
        <dbReference type="PROSITE" id="PS50835"/>
    </source>
</evidence>
<keyword evidence="13" id="KW-1185">Reference proteome</keyword>
<dbReference type="SUPFAM" id="SSF57184">
    <property type="entry name" value="Growth factor receptor domain"/>
    <property type="match status" value="1"/>
</dbReference>
<dbReference type="AlphaFoldDB" id="A0AAV4F6H6"/>
<keyword evidence="7" id="KW-0393">Immunoglobulin domain</keyword>
<evidence type="ECO:0000256" key="2">
    <source>
        <dbReference type="ARBA" id="ARBA00022475"/>
    </source>
</evidence>
<dbReference type="SMART" id="SM00408">
    <property type="entry name" value="IGc2"/>
    <property type="match status" value="3"/>
</dbReference>
<keyword evidence="3" id="KW-0677">Repeat</keyword>
<evidence type="ECO:0000259" key="9">
    <source>
        <dbReference type="PROSITE" id="PS50025"/>
    </source>
</evidence>
<dbReference type="InterPro" id="IPR009030">
    <property type="entry name" value="Growth_fac_rcpt_cys_sf"/>
</dbReference>
<dbReference type="GO" id="GO:0005509">
    <property type="term" value="F:calcium ion binding"/>
    <property type="evidence" value="ECO:0007669"/>
    <property type="project" value="InterPro"/>
</dbReference>
<dbReference type="PROSITE" id="PS00022">
    <property type="entry name" value="EGF_1"/>
    <property type="match status" value="3"/>
</dbReference>
<feature type="domain" description="EGF-like" evidence="10">
    <location>
        <begin position="292"/>
        <end position="330"/>
    </location>
</feature>
<dbReference type="PANTHER" id="PTHR10075">
    <property type="entry name" value="BASIGIN RELATED"/>
    <property type="match status" value="1"/>
</dbReference>
<dbReference type="Pfam" id="PF13927">
    <property type="entry name" value="Ig_3"/>
    <property type="match status" value="2"/>
</dbReference>
<dbReference type="SUPFAM" id="SSF48726">
    <property type="entry name" value="Immunoglobulin"/>
    <property type="match status" value="3"/>
</dbReference>
<keyword evidence="5 8" id="KW-1015">Disulfide bond</keyword>
<feature type="disulfide bond" evidence="8">
    <location>
        <begin position="360"/>
        <end position="369"/>
    </location>
</feature>
<dbReference type="PROSITE" id="PS50025">
    <property type="entry name" value="LAM_G_DOMAIN"/>
    <property type="match status" value="1"/>
</dbReference>
<sequence length="594" mass="65699">MGSDIDLYCAVSGYPTPEVTWDRVEGPLPAQHSTMRGRLRIRNIRPEDSGTYRCTASNPAGSTVYRVDFNVIDMNTPITGPITGPITNDRRPAPMRTEIYEGERVELECVVTSQTGYDRPTVQWRRDNGLMPDHVTFTDSIMIFNDAKQEDSGVYNCYAINQGGAVVSSIELIVIPRRTRFAPVQRDYTTAALGSPAQLRCEVHGTRQQRVSWVKADGQLPDEHSIDSEGDLYIPRVREEDGGRYECQTRSQFGPTSHPVVLVVGCGISEIKIKGQNMNLGAEALEIIGVDQYDVCHETPCQNNGRCTPWNNRYGFVCECQKGYTGERCEILGERCYYGACGTLGTCVNTPGDSGFSCICPLGMRGELCEERYTVRDPAFNKTSFISYPTIKDGLLTMSLMLTFKPRSLDDGIVLYNSQQQDGNKDFVAIVIKDRYLEFRFSAGYGMARMQSRQPLRKDEWVRVQARRTGYDGLLIVNNEEPVTAQAQPDANSFYTSSSWSTRSYYGGNTGDTKLRGVDLHGPLYLGGVDPTREPVNQNVGTSQGFVGCKDCSQQVTICDTDDPCQNGAGCVALADGGYRCNCPLGFMGPSCEA</sequence>
<dbReference type="GO" id="GO:0005886">
    <property type="term" value="C:plasma membrane"/>
    <property type="evidence" value="ECO:0007669"/>
    <property type="project" value="UniProtKB-SubCell"/>
</dbReference>
<dbReference type="InterPro" id="IPR013098">
    <property type="entry name" value="Ig_I-set"/>
</dbReference>
<dbReference type="PROSITE" id="PS01186">
    <property type="entry name" value="EGF_2"/>
    <property type="match status" value="2"/>
</dbReference>
<evidence type="ECO:0000256" key="8">
    <source>
        <dbReference type="PROSITE-ProRule" id="PRU00076"/>
    </source>
</evidence>
<organism evidence="12 13">
    <name type="scientific">Elysia marginata</name>
    <dbReference type="NCBI Taxonomy" id="1093978"/>
    <lineage>
        <taxon>Eukaryota</taxon>
        <taxon>Metazoa</taxon>
        <taxon>Spiralia</taxon>
        <taxon>Lophotrochozoa</taxon>
        <taxon>Mollusca</taxon>
        <taxon>Gastropoda</taxon>
        <taxon>Heterobranchia</taxon>
        <taxon>Euthyneura</taxon>
        <taxon>Panpulmonata</taxon>
        <taxon>Sacoglossa</taxon>
        <taxon>Placobranchoidea</taxon>
        <taxon>Plakobranchidae</taxon>
        <taxon>Elysia</taxon>
    </lineage>
</organism>
<evidence type="ECO:0000256" key="7">
    <source>
        <dbReference type="ARBA" id="ARBA00023319"/>
    </source>
</evidence>
<name>A0AAV4F6H6_9GAST</name>
<keyword evidence="8" id="KW-0245">EGF-like domain</keyword>
<dbReference type="GO" id="GO:0098632">
    <property type="term" value="F:cell-cell adhesion mediator activity"/>
    <property type="evidence" value="ECO:0007669"/>
    <property type="project" value="TreeGrafter"/>
</dbReference>
<dbReference type="SUPFAM" id="SSF49899">
    <property type="entry name" value="Concanavalin A-like lectins/glucanases"/>
    <property type="match status" value="1"/>
</dbReference>
<comment type="subcellular location">
    <subcellularLocation>
        <location evidence="1">Cell membrane</location>
    </subcellularLocation>
</comment>
<dbReference type="Gene3D" id="2.10.25.10">
    <property type="entry name" value="Laminin"/>
    <property type="match status" value="3"/>
</dbReference>
<keyword evidence="2" id="KW-1003">Cell membrane</keyword>
<dbReference type="InterPro" id="IPR013783">
    <property type="entry name" value="Ig-like_fold"/>
</dbReference>
<keyword evidence="4" id="KW-0472">Membrane</keyword>
<feature type="domain" description="Laminin G" evidence="9">
    <location>
        <begin position="375"/>
        <end position="581"/>
    </location>
</feature>
<dbReference type="FunFam" id="2.60.40.10:FF:000005">
    <property type="entry name" value="Neuronal cell adhesion molecule"/>
    <property type="match status" value="1"/>
</dbReference>
<comment type="caution">
    <text evidence="8">Lacks conserved residue(s) required for the propagation of feature annotation.</text>
</comment>
<dbReference type="EMBL" id="BMAT01007649">
    <property type="protein sequence ID" value="GFR68365.1"/>
    <property type="molecule type" value="Genomic_DNA"/>
</dbReference>
<dbReference type="SMART" id="SM00282">
    <property type="entry name" value="LamG"/>
    <property type="match status" value="1"/>
</dbReference>
<dbReference type="Pfam" id="PF00008">
    <property type="entry name" value="EGF"/>
    <property type="match status" value="2"/>
</dbReference>
<dbReference type="SMART" id="SM00181">
    <property type="entry name" value="EGF"/>
    <property type="match status" value="3"/>
</dbReference>
<feature type="domain" description="EGF-like" evidence="10">
    <location>
        <begin position="332"/>
        <end position="370"/>
    </location>
</feature>
<reference evidence="12 13" key="1">
    <citation type="journal article" date="2021" name="Elife">
        <title>Chloroplast acquisition without the gene transfer in kleptoplastic sea slugs, Plakobranchus ocellatus.</title>
        <authorList>
            <person name="Maeda T."/>
            <person name="Takahashi S."/>
            <person name="Yoshida T."/>
            <person name="Shimamura S."/>
            <person name="Takaki Y."/>
            <person name="Nagai Y."/>
            <person name="Toyoda A."/>
            <person name="Suzuki Y."/>
            <person name="Arimoto A."/>
            <person name="Ishii H."/>
            <person name="Satoh N."/>
            <person name="Nishiyama T."/>
            <person name="Hasebe M."/>
            <person name="Maruyama T."/>
            <person name="Minagawa J."/>
            <person name="Obokata J."/>
            <person name="Shigenobu S."/>
        </authorList>
    </citation>
    <scope>NUCLEOTIDE SEQUENCE [LARGE SCALE GENOMIC DNA]</scope>
</reference>
<evidence type="ECO:0000256" key="1">
    <source>
        <dbReference type="ARBA" id="ARBA00004236"/>
    </source>
</evidence>
<feature type="disulfide bond" evidence="8">
    <location>
        <begin position="341"/>
        <end position="358"/>
    </location>
</feature>
<evidence type="ECO:0000256" key="4">
    <source>
        <dbReference type="ARBA" id="ARBA00023136"/>
    </source>
</evidence>
<dbReference type="SMART" id="SM00409">
    <property type="entry name" value="IG"/>
    <property type="match status" value="3"/>
</dbReference>
<dbReference type="InterPro" id="IPR007110">
    <property type="entry name" value="Ig-like_dom"/>
</dbReference>
<dbReference type="CDD" id="cd00054">
    <property type="entry name" value="EGF_CA"/>
    <property type="match status" value="3"/>
</dbReference>
<dbReference type="GO" id="GO:0070593">
    <property type="term" value="P:dendrite self-avoidance"/>
    <property type="evidence" value="ECO:0007669"/>
    <property type="project" value="TreeGrafter"/>
</dbReference>
<gene>
    <name evidence="12" type="ORF">ElyMa_003729800</name>
</gene>
<dbReference type="Pfam" id="PF02210">
    <property type="entry name" value="Laminin_G_2"/>
    <property type="match status" value="1"/>
</dbReference>
<feature type="non-terminal residue" evidence="12">
    <location>
        <position position="594"/>
    </location>
</feature>
<dbReference type="InterPro" id="IPR000742">
    <property type="entry name" value="EGF"/>
</dbReference>
<dbReference type="Gene3D" id="2.60.120.200">
    <property type="match status" value="1"/>
</dbReference>
<dbReference type="PANTHER" id="PTHR10075:SF100">
    <property type="entry name" value="FASCICLIN-2"/>
    <property type="match status" value="1"/>
</dbReference>
<dbReference type="GO" id="GO:0007411">
    <property type="term" value="P:axon guidance"/>
    <property type="evidence" value="ECO:0007669"/>
    <property type="project" value="TreeGrafter"/>
</dbReference>
<keyword evidence="6" id="KW-0325">Glycoprotein</keyword>
<feature type="domain" description="Ig-like" evidence="11">
    <location>
        <begin position="176"/>
        <end position="263"/>
    </location>
</feature>
<dbReference type="PROSITE" id="PS50835">
    <property type="entry name" value="IG_LIKE"/>
    <property type="match status" value="3"/>
</dbReference>
<dbReference type="Proteomes" id="UP000762676">
    <property type="component" value="Unassembled WGS sequence"/>
</dbReference>
<dbReference type="Pfam" id="PF07679">
    <property type="entry name" value="I-set"/>
    <property type="match status" value="1"/>
</dbReference>
<accession>A0AAV4F6H6</accession>
<dbReference type="InterPro" id="IPR001881">
    <property type="entry name" value="EGF-like_Ca-bd_dom"/>
</dbReference>
<dbReference type="GO" id="GO:0030424">
    <property type="term" value="C:axon"/>
    <property type="evidence" value="ECO:0007669"/>
    <property type="project" value="TreeGrafter"/>
</dbReference>
<feature type="domain" description="Ig-like" evidence="11">
    <location>
        <begin position="92"/>
        <end position="173"/>
    </location>
</feature>
<dbReference type="GO" id="GO:0007156">
    <property type="term" value="P:homophilic cell adhesion via plasma membrane adhesion molecules"/>
    <property type="evidence" value="ECO:0007669"/>
    <property type="project" value="TreeGrafter"/>
</dbReference>
<feature type="disulfide bond" evidence="8">
    <location>
        <begin position="320"/>
        <end position="329"/>
    </location>
</feature>
<dbReference type="Gene3D" id="2.60.40.10">
    <property type="entry name" value="Immunoglobulins"/>
    <property type="match status" value="3"/>
</dbReference>
<evidence type="ECO:0000313" key="13">
    <source>
        <dbReference type="Proteomes" id="UP000762676"/>
    </source>
</evidence>
<dbReference type="SMART" id="SM00179">
    <property type="entry name" value="EGF_CA"/>
    <property type="match status" value="3"/>
</dbReference>
<dbReference type="InterPro" id="IPR001791">
    <property type="entry name" value="Laminin_G"/>
</dbReference>
<evidence type="ECO:0000256" key="6">
    <source>
        <dbReference type="ARBA" id="ARBA00023180"/>
    </source>
</evidence>
<dbReference type="CDD" id="cd00096">
    <property type="entry name" value="Ig"/>
    <property type="match status" value="1"/>
</dbReference>
<dbReference type="InterPro" id="IPR003599">
    <property type="entry name" value="Ig_sub"/>
</dbReference>
<dbReference type="InterPro" id="IPR003598">
    <property type="entry name" value="Ig_sub2"/>
</dbReference>
<evidence type="ECO:0000313" key="12">
    <source>
        <dbReference type="EMBL" id="GFR68365.1"/>
    </source>
</evidence>
<feature type="disulfide bond" evidence="8">
    <location>
        <begin position="583"/>
        <end position="592"/>
    </location>
</feature>
<comment type="caution">
    <text evidence="12">The sequence shown here is derived from an EMBL/GenBank/DDBJ whole genome shotgun (WGS) entry which is preliminary data.</text>
</comment>
<dbReference type="InterPro" id="IPR013320">
    <property type="entry name" value="ConA-like_dom_sf"/>
</dbReference>
<feature type="disulfide bond" evidence="8">
    <location>
        <begin position="301"/>
        <end position="318"/>
    </location>
</feature>
<protein>
    <submittedName>
        <fullName evidence="12">Basement membrane-specific heparan sulfate proteoglycan core protein</fullName>
    </submittedName>
</protein>
<evidence type="ECO:0000259" key="10">
    <source>
        <dbReference type="PROSITE" id="PS50026"/>
    </source>
</evidence>
<feature type="domain" description="EGF-like" evidence="10">
    <location>
        <begin position="555"/>
        <end position="593"/>
    </location>
</feature>